<evidence type="ECO:0000259" key="20">
    <source>
        <dbReference type="PROSITE" id="PS50112"/>
    </source>
</evidence>
<dbReference type="InterPro" id="IPR011006">
    <property type="entry name" value="CheY-like_superfamily"/>
</dbReference>
<dbReference type="InterPro" id="IPR036097">
    <property type="entry name" value="HisK_dim/P_sf"/>
</dbReference>
<dbReference type="Pfam" id="PF13675">
    <property type="entry name" value="PilJ"/>
    <property type="match status" value="1"/>
</dbReference>
<comment type="catalytic activity">
    <reaction evidence="1">
        <text>ATP + protein L-histidine = ADP + protein N-phospho-L-histidine.</text>
        <dbReference type="EC" id="2.7.13.3"/>
    </reaction>
</comment>
<keyword evidence="23" id="KW-1185">Reference proteome</keyword>
<dbReference type="PROSITE" id="PS50109">
    <property type="entry name" value="HIS_KIN"/>
    <property type="match status" value="1"/>
</dbReference>
<dbReference type="InterPro" id="IPR003594">
    <property type="entry name" value="HATPase_dom"/>
</dbReference>
<evidence type="ECO:0000313" key="23">
    <source>
        <dbReference type="Proteomes" id="UP001209229"/>
    </source>
</evidence>
<feature type="domain" description="Response regulatory" evidence="19">
    <location>
        <begin position="616"/>
        <end position="732"/>
    </location>
</feature>
<protein>
    <recommendedName>
        <fullName evidence="14">Sensory/regulatory protein RpfC</fullName>
        <ecNumber evidence="3">2.7.13.3</ecNumber>
    </recommendedName>
</protein>
<dbReference type="Gene3D" id="3.40.50.2300">
    <property type="match status" value="1"/>
</dbReference>
<evidence type="ECO:0000256" key="1">
    <source>
        <dbReference type="ARBA" id="ARBA00000085"/>
    </source>
</evidence>
<evidence type="ECO:0000256" key="12">
    <source>
        <dbReference type="ARBA" id="ARBA00023136"/>
    </source>
</evidence>
<evidence type="ECO:0000256" key="15">
    <source>
        <dbReference type="PROSITE-ProRule" id="PRU00169"/>
    </source>
</evidence>
<feature type="coiled-coil region" evidence="16">
    <location>
        <begin position="754"/>
        <end position="781"/>
    </location>
</feature>
<dbReference type="SMART" id="SM00086">
    <property type="entry name" value="PAC"/>
    <property type="match status" value="1"/>
</dbReference>
<dbReference type="SMART" id="SM00388">
    <property type="entry name" value="HisKA"/>
    <property type="match status" value="1"/>
</dbReference>
<dbReference type="GO" id="GO:0000155">
    <property type="term" value="F:phosphorelay sensor kinase activity"/>
    <property type="evidence" value="ECO:0007669"/>
    <property type="project" value="InterPro"/>
</dbReference>
<keyword evidence="7" id="KW-0547">Nucleotide-binding</keyword>
<evidence type="ECO:0000256" key="10">
    <source>
        <dbReference type="ARBA" id="ARBA00022989"/>
    </source>
</evidence>
<sequence length="846" mass="97329">MIEKQLQSIPNHIIVLISFVILIISLAVGIRLETKHQNQIFNSQKQFARYINIAGKQRMLSQRIALIILKQKDQSNPNYSEVKELVDEFQSNHKFLVTGLVQDTLMSYYYKEPINLDHRVRTFISDIRNYLNVEDNSLLGNKIIKDSNEILNYLHLATELFQTSSEDISYSIIDENRWLVIKLYLLLFSMFLIVIIPASLRIRKNDRALHIKTKALKRSLKKLAENEHLLKLALEKNSLAYWIIDHVNNTKYFSSVGYDILGIDKGKEISMMDWDNIIHPEDKNKIIEDHRSLLTREKDQYEHIHRIKNKDGAYIWIKVYAAALIQDNKVNKVIGIFSDINEEIKLKQQLIEAKESAITANRSKSEFLSNMSHEIRTPMNSIFGYVSILTKLISDETQRKYLTYINTNSKLLLSLIDDILDLAKIEAGKMELDTGYVSIRNLVEEMKTIFNYKLRTKNLEFKIDVDDNVPIHVVADELRLQQALTNLISNAIKFTHEGYVKLKVKAKPLNGSTYSIQIVVSDSGIGIDKKNRKKIFDSFHQVDGQDIRKYGGTGLGLTITKNLIELMGGKLSVESELGKGSDFMIDFPSITCSNNAVIKVSQSNKIFENVDFKGSRVLVVDDIKDNRQLLKDMLEVRHLQIVTCSNGKKALQKLKEKDIDLIITDIQMPEMSGLELARDINQLKKYAGVPIFAYTASAIKNKYSKEELSIFSAFITKPIKEEVLINELIKYLPHAPLNRETNSQLITNEPLIKYELSSEKEKQLLAELEQIQQEHEKLKERQAMDDIKSFALRNISVGEDFNIDQFVIFGNGLLNAYEVFDIEYIINNLLVFTELINNVLKELKKS</sequence>
<dbReference type="InterPro" id="IPR003661">
    <property type="entry name" value="HisK_dim/P_dom"/>
</dbReference>
<dbReference type="Pfam" id="PF08447">
    <property type="entry name" value="PAS_3"/>
    <property type="match status" value="1"/>
</dbReference>
<dbReference type="InterPro" id="IPR013655">
    <property type="entry name" value="PAS_fold_3"/>
</dbReference>
<keyword evidence="12 17" id="KW-0472">Membrane</keyword>
<dbReference type="PROSITE" id="PS50113">
    <property type="entry name" value="PAC"/>
    <property type="match status" value="1"/>
</dbReference>
<dbReference type="InterPro" id="IPR005467">
    <property type="entry name" value="His_kinase_dom"/>
</dbReference>
<dbReference type="InterPro" id="IPR004358">
    <property type="entry name" value="Sig_transdc_His_kin-like_C"/>
</dbReference>
<dbReference type="Gene3D" id="3.30.450.20">
    <property type="entry name" value="PAS domain"/>
    <property type="match status" value="1"/>
</dbReference>
<dbReference type="PANTHER" id="PTHR43047">
    <property type="entry name" value="TWO-COMPONENT HISTIDINE PROTEIN KINASE"/>
    <property type="match status" value="1"/>
</dbReference>
<dbReference type="CDD" id="cd00130">
    <property type="entry name" value="PAS"/>
    <property type="match status" value="1"/>
</dbReference>
<evidence type="ECO:0000256" key="7">
    <source>
        <dbReference type="ARBA" id="ARBA00022741"/>
    </source>
</evidence>
<dbReference type="InterPro" id="IPR035965">
    <property type="entry name" value="PAS-like_dom_sf"/>
</dbReference>
<feature type="transmembrane region" description="Helical" evidence="17">
    <location>
        <begin position="179"/>
        <end position="200"/>
    </location>
</feature>
<organism evidence="22 23">
    <name type="scientific">Plebeiibacterium sediminum</name>
    <dbReference type="NCBI Taxonomy" id="2992112"/>
    <lineage>
        <taxon>Bacteria</taxon>
        <taxon>Pseudomonadati</taxon>
        <taxon>Bacteroidota</taxon>
        <taxon>Bacteroidia</taxon>
        <taxon>Marinilabiliales</taxon>
        <taxon>Marinilabiliaceae</taxon>
        <taxon>Plebeiibacterium</taxon>
    </lineage>
</organism>
<proteinExistence type="predicted"/>
<dbReference type="RefSeq" id="WP_301189870.1">
    <property type="nucleotide sequence ID" value="NZ_JAPDPJ010000012.1"/>
</dbReference>
<keyword evidence="8" id="KW-0418">Kinase</keyword>
<gene>
    <name evidence="22" type="ORF">OM075_07490</name>
</gene>
<dbReference type="AlphaFoldDB" id="A0AAE3M3A2"/>
<keyword evidence="4 15" id="KW-0597">Phosphoprotein</keyword>
<evidence type="ECO:0000256" key="14">
    <source>
        <dbReference type="ARBA" id="ARBA00068150"/>
    </source>
</evidence>
<evidence type="ECO:0000313" key="22">
    <source>
        <dbReference type="EMBL" id="MCW3786304.1"/>
    </source>
</evidence>
<dbReference type="SUPFAM" id="SSF55874">
    <property type="entry name" value="ATPase domain of HSP90 chaperone/DNA topoisomerase II/histidine kinase"/>
    <property type="match status" value="1"/>
</dbReference>
<keyword evidence="9 22" id="KW-0067">ATP-binding</keyword>
<evidence type="ECO:0000256" key="4">
    <source>
        <dbReference type="ARBA" id="ARBA00022553"/>
    </source>
</evidence>
<dbReference type="InterPro" id="IPR029095">
    <property type="entry name" value="NarX-like_N"/>
</dbReference>
<dbReference type="Pfam" id="PF00072">
    <property type="entry name" value="Response_reg"/>
    <property type="match status" value="1"/>
</dbReference>
<accession>A0AAE3M3A2</accession>
<dbReference type="EMBL" id="JAPDPJ010000012">
    <property type="protein sequence ID" value="MCW3786304.1"/>
    <property type="molecule type" value="Genomic_DNA"/>
</dbReference>
<feature type="domain" description="PAS" evidence="20">
    <location>
        <begin position="226"/>
        <end position="297"/>
    </location>
</feature>
<dbReference type="InterPro" id="IPR000014">
    <property type="entry name" value="PAS"/>
</dbReference>
<evidence type="ECO:0000256" key="6">
    <source>
        <dbReference type="ARBA" id="ARBA00022692"/>
    </source>
</evidence>
<dbReference type="GO" id="GO:0009927">
    <property type="term" value="F:histidine phosphotransfer kinase activity"/>
    <property type="evidence" value="ECO:0007669"/>
    <property type="project" value="TreeGrafter"/>
</dbReference>
<dbReference type="Proteomes" id="UP001209229">
    <property type="component" value="Unassembled WGS sequence"/>
</dbReference>
<dbReference type="CDD" id="cd16922">
    <property type="entry name" value="HATPase_EvgS-ArcB-TorS-like"/>
    <property type="match status" value="1"/>
</dbReference>
<comment type="subunit">
    <text evidence="13">At low DSF concentrations, interacts with RpfF.</text>
</comment>
<dbReference type="PRINTS" id="PR00344">
    <property type="entry name" value="BCTRLSENSOR"/>
</dbReference>
<dbReference type="GO" id="GO:0005524">
    <property type="term" value="F:ATP binding"/>
    <property type="evidence" value="ECO:0007669"/>
    <property type="project" value="UniProtKB-KW"/>
</dbReference>
<evidence type="ECO:0000256" key="9">
    <source>
        <dbReference type="ARBA" id="ARBA00022840"/>
    </source>
</evidence>
<evidence type="ECO:0000256" key="11">
    <source>
        <dbReference type="ARBA" id="ARBA00023012"/>
    </source>
</evidence>
<evidence type="ECO:0000256" key="5">
    <source>
        <dbReference type="ARBA" id="ARBA00022679"/>
    </source>
</evidence>
<evidence type="ECO:0000259" key="21">
    <source>
        <dbReference type="PROSITE" id="PS50113"/>
    </source>
</evidence>
<dbReference type="PROSITE" id="PS50112">
    <property type="entry name" value="PAS"/>
    <property type="match status" value="1"/>
</dbReference>
<keyword evidence="5" id="KW-0808">Transferase</keyword>
<dbReference type="InterPro" id="IPR036890">
    <property type="entry name" value="HATPase_C_sf"/>
</dbReference>
<keyword evidence="11" id="KW-0902">Two-component regulatory system</keyword>
<dbReference type="Pfam" id="PF02518">
    <property type="entry name" value="HATPase_c"/>
    <property type="match status" value="1"/>
</dbReference>
<dbReference type="FunFam" id="3.30.565.10:FF:000010">
    <property type="entry name" value="Sensor histidine kinase RcsC"/>
    <property type="match status" value="1"/>
</dbReference>
<name>A0AAE3M3A2_9BACT</name>
<dbReference type="PROSITE" id="PS50110">
    <property type="entry name" value="RESPONSE_REGULATORY"/>
    <property type="match status" value="1"/>
</dbReference>
<dbReference type="PANTHER" id="PTHR43047:SF72">
    <property type="entry name" value="OSMOSENSING HISTIDINE PROTEIN KINASE SLN1"/>
    <property type="match status" value="1"/>
</dbReference>
<dbReference type="Gene3D" id="1.10.287.130">
    <property type="match status" value="1"/>
</dbReference>
<dbReference type="SMART" id="SM00387">
    <property type="entry name" value="HATPase_c"/>
    <property type="match status" value="1"/>
</dbReference>
<dbReference type="SUPFAM" id="SSF52172">
    <property type="entry name" value="CheY-like"/>
    <property type="match status" value="1"/>
</dbReference>
<evidence type="ECO:0000256" key="8">
    <source>
        <dbReference type="ARBA" id="ARBA00022777"/>
    </source>
</evidence>
<dbReference type="GO" id="GO:0005886">
    <property type="term" value="C:plasma membrane"/>
    <property type="evidence" value="ECO:0007669"/>
    <property type="project" value="TreeGrafter"/>
</dbReference>
<dbReference type="FunFam" id="1.10.287.130:FF:000002">
    <property type="entry name" value="Two-component osmosensing histidine kinase"/>
    <property type="match status" value="1"/>
</dbReference>
<dbReference type="EC" id="2.7.13.3" evidence="3"/>
<evidence type="ECO:0000256" key="3">
    <source>
        <dbReference type="ARBA" id="ARBA00012438"/>
    </source>
</evidence>
<comment type="caution">
    <text evidence="22">The sequence shown here is derived from an EMBL/GenBank/DDBJ whole genome shotgun (WGS) entry which is preliminary data.</text>
</comment>
<dbReference type="InterPro" id="IPR000700">
    <property type="entry name" value="PAS-assoc_C"/>
</dbReference>
<reference evidence="22" key="1">
    <citation type="submission" date="2022-10" db="EMBL/GenBank/DDBJ databases">
        <authorList>
            <person name="Yu W.X."/>
        </authorList>
    </citation>
    <scope>NUCLEOTIDE SEQUENCE</scope>
    <source>
        <strain evidence="22">AAT</strain>
    </source>
</reference>
<dbReference type="Pfam" id="PF00512">
    <property type="entry name" value="HisKA"/>
    <property type="match status" value="1"/>
</dbReference>
<feature type="transmembrane region" description="Helical" evidence="17">
    <location>
        <begin position="12"/>
        <end position="32"/>
    </location>
</feature>
<dbReference type="InterPro" id="IPR001610">
    <property type="entry name" value="PAC"/>
</dbReference>
<dbReference type="CDD" id="cd00082">
    <property type="entry name" value="HisKA"/>
    <property type="match status" value="1"/>
</dbReference>
<evidence type="ECO:0000256" key="16">
    <source>
        <dbReference type="SAM" id="Coils"/>
    </source>
</evidence>
<dbReference type="CDD" id="cd17546">
    <property type="entry name" value="REC_hyHK_CKI1_RcsC-like"/>
    <property type="match status" value="1"/>
</dbReference>
<dbReference type="SUPFAM" id="SSF47384">
    <property type="entry name" value="Homodimeric domain of signal transducing histidine kinase"/>
    <property type="match status" value="1"/>
</dbReference>
<evidence type="ECO:0000259" key="18">
    <source>
        <dbReference type="PROSITE" id="PS50109"/>
    </source>
</evidence>
<feature type="modified residue" description="4-aspartylphosphate" evidence="15">
    <location>
        <position position="665"/>
    </location>
</feature>
<dbReference type="SUPFAM" id="SSF55785">
    <property type="entry name" value="PYP-like sensor domain (PAS domain)"/>
    <property type="match status" value="1"/>
</dbReference>
<dbReference type="SMART" id="SM00448">
    <property type="entry name" value="REC"/>
    <property type="match status" value="1"/>
</dbReference>
<dbReference type="Gene3D" id="3.30.565.10">
    <property type="entry name" value="Histidine kinase-like ATPase, C-terminal domain"/>
    <property type="match status" value="1"/>
</dbReference>
<feature type="domain" description="PAC" evidence="21">
    <location>
        <begin position="301"/>
        <end position="352"/>
    </location>
</feature>
<keyword evidence="16" id="KW-0175">Coiled coil</keyword>
<comment type="subcellular location">
    <subcellularLocation>
        <location evidence="2">Membrane</location>
        <topology evidence="2">Multi-pass membrane protein</topology>
    </subcellularLocation>
</comment>
<evidence type="ECO:0000256" key="17">
    <source>
        <dbReference type="SAM" id="Phobius"/>
    </source>
</evidence>
<keyword evidence="6 17" id="KW-0812">Transmembrane</keyword>
<evidence type="ECO:0000256" key="13">
    <source>
        <dbReference type="ARBA" id="ARBA00064003"/>
    </source>
</evidence>
<evidence type="ECO:0000259" key="19">
    <source>
        <dbReference type="PROSITE" id="PS50110"/>
    </source>
</evidence>
<dbReference type="NCBIfam" id="TIGR00229">
    <property type="entry name" value="sensory_box"/>
    <property type="match status" value="1"/>
</dbReference>
<keyword evidence="10 17" id="KW-1133">Transmembrane helix</keyword>
<dbReference type="InterPro" id="IPR001789">
    <property type="entry name" value="Sig_transdc_resp-reg_receiver"/>
</dbReference>
<feature type="domain" description="Histidine kinase" evidence="18">
    <location>
        <begin position="370"/>
        <end position="591"/>
    </location>
</feature>
<evidence type="ECO:0000256" key="2">
    <source>
        <dbReference type="ARBA" id="ARBA00004141"/>
    </source>
</evidence>